<dbReference type="AlphaFoldDB" id="A0AA86JF92"/>
<dbReference type="EMBL" id="CAKJVE010000004">
    <property type="protein sequence ID" value="CAG9705210.1"/>
    <property type="molecule type" value="Genomic_DNA"/>
</dbReference>
<comment type="caution">
    <text evidence="2">The sequence shown here is derived from an EMBL/GenBank/DDBJ whole genome shotgun (WGS) entry which is preliminary data.</text>
</comment>
<dbReference type="InterPro" id="IPR058355">
    <property type="entry name" value="DUF8042"/>
</dbReference>
<protein>
    <recommendedName>
        <fullName evidence="1">DUF8042 domain-containing protein</fullName>
    </recommendedName>
</protein>
<gene>
    <name evidence="2" type="ORF">CNEO_41713</name>
</gene>
<evidence type="ECO:0000313" key="2">
    <source>
        <dbReference type="EMBL" id="CAG9705210.1"/>
    </source>
</evidence>
<reference evidence="2" key="1">
    <citation type="submission" date="2021-10" db="EMBL/GenBank/DDBJ databases">
        <authorList>
            <person name="Mesa V."/>
        </authorList>
    </citation>
    <scope>NUCLEOTIDE SEQUENCE</scope>
    <source>
        <strain evidence="2">CC3_PB</strain>
    </source>
</reference>
<sequence length="116" mass="13208">MNKEKIEVLQTANDYMNNLKDGIVNLANMIQEGKEQEAITIIPQIVDGIEWVVQVITLTKEVQKNEIGVEALNDQLQEIIEALENEDYILVGDLFNYEILPILEDIHEGIKETISN</sequence>
<evidence type="ECO:0000313" key="3">
    <source>
        <dbReference type="Proteomes" id="UP000789738"/>
    </source>
</evidence>
<dbReference type="Proteomes" id="UP000789738">
    <property type="component" value="Unassembled WGS sequence"/>
</dbReference>
<feature type="domain" description="DUF8042" evidence="1">
    <location>
        <begin position="3"/>
        <end position="114"/>
    </location>
</feature>
<name>A0AA86JF92_9CLOT</name>
<accession>A0AA86JF92</accession>
<dbReference type="RefSeq" id="WP_210888996.1">
    <property type="nucleotide sequence ID" value="NZ_CAKJVE010000004.1"/>
</dbReference>
<dbReference type="Pfam" id="PF26154">
    <property type="entry name" value="DUF8042"/>
    <property type="match status" value="1"/>
</dbReference>
<evidence type="ECO:0000259" key="1">
    <source>
        <dbReference type="Pfam" id="PF26154"/>
    </source>
</evidence>
<organism evidence="2 3">
    <name type="scientific">Clostridium neonatale</name>
    <dbReference type="NCBI Taxonomy" id="137838"/>
    <lineage>
        <taxon>Bacteria</taxon>
        <taxon>Bacillati</taxon>
        <taxon>Bacillota</taxon>
        <taxon>Clostridia</taxon>
        <taxon>Eubacteriales</taxon>
        <taxon>Clostridiaceae</taxon>
        <taxon>Clostridium</taxon>
    </lineage>
</organism>
<proteinExistence type="predicted"/>